<evidence type="ECO:0000313" key="5">
    <source>
        <dbReference type="Proteomes" id="UP000034051"/>
    </source>
</evidence>
<dbReference type="GO" id="GO:0005829">
    <property type="term" value="C:cytosol"/>
    <property type="evidence" value="ECO:0007669"/>
    <property type="project" value="TreeGrafter"/>
</dbReference>
<dbReference type="InterPro" id="IPR002716">
    <property type="entry name" value="PIN_dom"/>
</dbReference>
<dbReference type="PANTHER" id="PTHR30473:SF2">
    <property type="entry name" value="PIN DOMAIN-CONTAINING PROTEIN"/>
    <property type="match status" value="1"/>
</dbReference>
<dbReference type="CDD" id="cd09883">
    <property type="entry name" value="PIN_VapC_PhoHL-ATPase"/>
    <property type="match status" value="1"/>
</dbReference>
<dbReference type="InterPro" id="IPR003714">
    <property type="entry name" value="PhoH"/>
</dbReference>
<feature type="domain" description="PIN" evidence="3">
    <location>
        <begin position="13"/>
        <end position="160"/>
    </location>
</feature>
<proteinExistence type="predicted"/>
<dbReference type="InterPro" id="IPR051451">
    <property type="entry name" value="PhoH2-like"/>
</dbReference>
<evidence type="ECO:0000259" key="3">
    <source>
        <dbReference type="SMART" id="SM00670"/>
    </source>
</evidence>
<evidence type="ECO:0000256" key="1">
    <source>
        <dbReference type="ARBA" id="ARBA00022741"/>
    </source>
</evidence>
<keyword evidence="2" id="KW-0067">ATP-binding</keyword>
<dbReference type="SMART" id="SM00670">
    <property type="entry name" value="PINc"/>
    <property type="match status" value="1"/>
</dbReference>
<evidence type="ECO:0000256" key="2">
    <source>
        <dbReference type="ARBA" id="ARBA00022840"/>
    </source>
</evidence>
<dbReference type="InterPro" id="IPR027417">
    <property type="entry name" value="P-loop_NTPase"/>
</dbReference>
<name>A0A0G1K7M2_9BACT</name>
<dbReference type="Pfam" id="PF13638">
    <property type="entry name" value="PIN_4"/>
    <property type="match status" value="1"/>
</dbReference>
<organism evidence="4 5">
    <name type="scientific">Candidatus Wolfebacteria bacterium GW2011_GWE2_44_13</name>
    <dbReference type="NCBI Taxonomy" id="1619017"/>
    <lineage>
        <taxon>Bacteria</taxon>
        <taxon>Candidatus Wolfeibacteriota</taxon>
    </lineage>
</organism>
<evidence type="ECO:0000313" key="4">
    <source>
        <dbReference type="EMBL" id="KKT43869.1"/>
    </source>
</evidence>
<dbReference type="SUPFAM" id="SSF52540">
    <property type="entry name" value="P-loop containing nucleoside triphosphate hydrolases"/>
    <property type="match status" value="1"/>
</dbReference>
<keyword evidence="1" id="KW-0547">Nucleotide-binding</keyword>
<dbReference type="Gene3D" id="3.40.50.1010">
    <property type="entry name" value="5'-nuclease"/>
    <property type="match status" value="1"/>
</dbReference>
<sequence>MPPSKKKEGGKKKVFILDTCVLVHDTGCIEKFGDNIVVIPIWAVEELDGLKKRQDEVGANARTMSRKLDAYKKQGSLAKGVPTEGGGLIIVDYNGNDFSLLPVGLERNRDNRIPLIGQAWTASQPKRPQQKRIGSQKRDPLPEVTFSEAWIISKDANLRLKADACGILSEDYLHDKLVKNVGEMYTGIRSFTLSDAMGDLLNGASPVWTNYRIPAGVLASEIDLDSLLHNQCCELTVCDKKLLAIYKKDAAYFRVIDKQCIKDGGVKPINDEQWFAYYLAIDPEIAFTSLGGHAGTGKTLVALTAGLKLLDEGVYDQVLVYRPNCPLGEDLGFLPGDISEKFAPWMLPIIDNMRLILGKELDTGKPGEFKGKANPVTEMIKLGILEISPIVYLRGRSIHKCYVIVDEAQNLTPHEAKTIISRAGEGTKIIFTGDVEQIDNPRVDSISNGFVYAAESLKDLDCIGHVTLLKSERSRLAELVATRM</sequence>
<comment type="caution">
    <text evidence="4">The sequence shown here is derived from an EMBL/GenBank/DDBJ whole genome shotgun (WGS) entry which is preliminary data.</text>
</comment>
<dbReference type="AlphaFoldDB" id="A0A0G1K7M2"/>
<dbReference type="PANTHER" id="PTHR30473">
    <property type="entry name" value="PROTEIN PHOH"/>
    <property type="match status" value="1"/>
</dbReference>
<accession>A0A0G1K7M2</accession>
<dbReference type="PATRIC" id="fig|1619017.3.peg.476"/>
<reference evidence="4 5" key="1">
    <citation type="journal article" date="2015" name="Nature">
        <title>rRNA introns, odd ribosomes, and small enigmatic genomes across a large radiation of phyla.</title>
        <authorList>
            <person name="Brown C.T."/>
            <person name="Hug L.A."/>
            <person name="Thomas B.C."/>
            <person name="Sharon I."/>
            <person name="Castelle C.J."/>
            <person name="Singh A."/>
            <person name="Wilkins M.J."/>
            <person name="Williams K.H."/>
            <person name="Banfield J.F."/>
        </authorList>
    </citation>
    <scope>NUCLEOTIDE SEQUENCE [LARGE SCALE GENOMIC DNA]</scope>
</reference>
<dbReference type="Pfam" id="PF02562">
    <property type="entry name" value="PhoH"/>
    <property type="match status" value="1"/>
</dbReference>
<gene>
    <name evidence="4" type="ORF">UW32_C0001G0461</name>
</gene>
<protein>
    <submittedName>
        <fullName evidence="4">PhoH family protein</fullName>
    </submittedName>
</protein>
<dbReference type="GO" id="GO:0005524">
    <property type="term" value="F:ATP binding"/>
    <property type="evidence" value="ECO:0007669"/>
    <property type="project" value="UniProtKB-KW"/>
</dbReference>
<dbReference type="EMBL" id="LCHW01000001">
    <property type="protein sequence ID" value="KKT43869.1"/>
    <property type="molecule type" value="Genomic_DNA"/>
</dbReference>
<dbReference type="Proteomes" id="UP000034051">
    <property type="component" value="Unassembled WGS sequence"/>
</dbReference>
<dbReference type="Gene3D" id="3.40.50.300">
    <property type="entry name" value="P-loop containing nucleotide triphosphate hydrolases"/>
    <property type="match status" value="1"/>
</dbReference>